<feature type="compositionally biased region" description="Low complexity" evidence="2">
    <location>
        <begin position="1"/>
        <end position="16"/>
    </location>
</feature>
<name>A0A1H1LSL0_9MICO</name>
<dbReference type="InterPro" id="IPR036663">
    <property type="entry name" value="Fumarylacetoacetase_C_sf"/>
</dbReference>
<organism evidence="4 5">
    <name type="scientific">Agrococcus carbonis</name>
    <dbReference type="NCBI Taxonomy" id="684552"/>
    <lineage>
        <taxon>Bacteria</taxon>
        <taxon>Bacillati</taxon>
        <taxon>Actinomycetota</taxon>
        <taxon>Actinomycetes</taxon>
        <taxon>Micrococcales</taxon>
        <taxon>Microbacteriaceae</taxon>
        <taxon>Agrococcus</taxon>
    </lineage>
</organism>
<dbReference type="STRING" id="684552.SAMN04489719_0735"/>
<evidence type="ECO:0000313" key="5">
    <source>
        <dbReference type="Proteomes" id="UP000199649"/>
    </source>
</evidence>
<evidence type="ECO:0000256" key="2">
    <source>
        <dbReference type="SAM" id="MobiDB-lite"/>
    </source>
</evidence>
<evidence type="ECO:0000259" key="3">
    <source>
        <dbReference type="Pfam" id="PF01557"/>
    </source>
</evidence>
<gene>
    <name evidence="4" type="ORF">SAMN04489719_0735</name>
</gene>
<dbReference type="GO" id="GO:0005737">
    <property type="term" value="C:cytoplasm"/>
    <property type="evidence" value="ECO:0007669"/>
    <property type="project" value="TreeGrafter"/>
</dbReference>
<feature type="domain" description="Fumarylacetoacetase-like C-terminal" evidence="3">
    <location>
        <begin position="96"/>
        <end position="277"/>
    </location>
</feature>
<dbReference type="GO" id="GO:0008684">
    <property type="term" value="F:2-oxopent-4-enoate hydratase activity"/>
    <property type="evidence" value="ECO:0007669"/>
    <property type="project" value="TreeGrafter"/>
</dbReference>
<dbReference type="Gene3D" id="3.90.850.10">
    <property type="entry name" value="Fumarylacetoacetase-like, C-terminal domain"/>
    <property type="match status" value="1"/>
</dbReference>
<dbReference type="InterPro" id="IPR011234">
    <property type="entry name" value="Fumarylacetoacetase-like_C"/>
</dbReference>
<dbReference type="PANTHER" id="PTHR30143:SF0">
    <property type="entry name" value="2-KETO-4-PENTENOATE HYDRATASE"/>
    <property type="match status" value="1"/>
</dbReference>
<dbReference type="Proteomes" id="UP000199649">
    <property type="component" value="Chromosome I"/>
</dbReference>
<feature type="region of interest" description="Disordered" evidence="2">
    <location>
        <begin position="1"/>
        <end position="20"/>
    </location>
</feature>
<evidence type="ECO:0000313" key="4">
    <source>
        <dbReference type="EMBL" id="SDR77604.1"/>
    </source>
</evidence>
<proteinExistence type="predicted"/>
<sequence>MTEPTGTRPAPAARPGRGLDDATVTRIADELAEATRSRGTIERISTRFPAATIEDSYAVQRIWRTRREEAGARLVGRKIGLTSKAMQFATGITEPDYGVIFADQAYRSGETVEHAQWSNVRVEVELAFVLKAPLEGDGLTVEQVLDATETVVPALEILDSHIELEGRTIVDTISDNAALGAVVVGDVEIGPRDRDLSWIGAMCLVNDEIIETGVSGGVLGNPAHGVAWLAGKLAQHGDRLEAGELILAGSFTRPVWVRPGDVVRAEYQDMGTVEVTFR</sequence>
<dbReference type="SUPFAM" id="SSF56529">
    <property type="entry name" value="FAH"/>
    <property type="match status" value="1"/>
</dbReference>
<keyword evidence="1" id="KW-0456">Lyase</keyword>
<dbReference type="EMBL" id="LT629734">
    <property type="protein sequence ID" value="SDR77604.1"/>
    <property type="molecule type" value="Genomic_DNA"/>
</dbReference>
<protein>
    <submittedName>
        <fullName evidence="4">2-oxohept-3-enedioate hydratase</fullName>
    </submittedName>
</protein>
<dbReference type="AlphaFoldDB" id="A0A1H1LSL0"/>
<evidence type="ECO:0000256" key="1">
    <source>
        <dbReference type="ARBA" id="ARBA00023239"/>
    </source>
</evidence>
<dbReference type="PANTHER" id="PTHR30143">
    <property type="entry name" value="ACID HYDRATASE"/>
    <property type="match status" value="1"/>
</dbReference>
<keyword evidence="5" id="KW-1185">Reference proteome</keyword>
<dbReference type="InterPro" id="IPR050772">
    <property type="entry name" value="Hydratase-Decarb/MhpD_sf"/>
</dbReference>
<reference evidence="5" key="1">
    <citation type="submission" date="2016-10" db="EMBL/GenBank/DDBJ databases">
        <authorList>
            <person name="Varghese N."/>
            <person name="Submissions S."/>
        </authorList>
    </citation>
    <scope>NUCLEOTIDE SEQUENCE [LARGE SCALE GENOMIC DNA]</scope>
    <source>
        <strain evidence="5">DSM 22965</strain>
    </source>
</reference>
<accession>A0A1H1LSL0</accession>
<dbReference type="Pfam" id="PF01557">
    <property type="entry name" value="FAA_hydrolase"/>
    <property type="match status" value="1"/>
</dbReference>
<dbReference type="RefSeq" id="WP_172801975.1">
    <property type="nucleotide sequence ID" value="NZ_LT629734.1"/>
</dbReference>